<sequence length="132" mass="15099">LKPGKVVIVLNGRYAGRKAVIVENRDDGTKARPYGYAVVAGVDKYPKKITKSMGKKKIAKKTKIAPFVKAINYNHLMPTRYGLDVELRSIVCKENALEKGQNKYKTKQALKKVFQTRYNSGKNKWFFTKLRF</sequence>
<dbReference type="Proteomes" id="UP000011083">
    <property type="component" value="Unassembled WGS sequence"/>
</dbReference>
<keyword evidence="3 4" id="KW-0687">Ribonucleoprotein</keyword>
<evidence type="ECO:0000259" key="5">
    <source>
        <dbReference type="Pfam" id="PF00467"/>
    </source>
</evidence>
<name>L8GLJ9_ACACF</name>
<dbReference type="PROSITE" id="PS01107">
    <property type="entry name" value="RIBOSOMAL_L27E"/>
    <property type="match status" value="1"/>
</dbReference>
<dbReference type="Pfam" id="PF00467">
    <property type="entry name" value="KOW"/>
    <property type="match status" value="1"/>
</dbReference>
<accession>L8GLJ9</accession>
<dbReference type="RefSeq" id="XP_004335925.1">
    <property type="nucleotide sequence ID" value="XM_004335877.1"/>
</dbReference>
<dbReference type="InterPro" id="IPR001141">
    <property type="entry name" value="Ribosomal_eL27"/>
</dbReference>
<keyword evidence="7" id="KW-1185">Reference proteome</keyword>
<dbReference type="InterPro" id="IPR018262">
    <property type="entry name" value="Ribosomal_eL27_CS"/>
</dbReference>
<dbReference type="SUPFAM" id="SSF50104">
    <property type="entry name" value="Translation proteins SH3-like domain"/>
    <property type="match status" value="1"/>
</dbReference>
<dbReference type="Gene3D" id="2.30.30.770">
    <property type="match status" value="1"/>
</dbReference>
<evidence type="ECO:0000256" key="2">
    <source>
        <dbReference type="ARBA" id="ARBA00022980"/>
    </source>
</evidence>
<dbReference type="FunFam" id="2.30.30.770:FF:000001">
    <property type="entry name" value="60S ribosomal protein L27"/>
    <property type="match status" value="1"/>
</dbReference>
<dbReference type="PANTHER" id="PTHR10497">
    <property type="entry name" value="60S RIBOSOMAL PROTEIN L27"/>
    <property type="match status" value="1"/>
</dbReference>
<gene>
    <name evidence="6" type="ORF">ACA1_364390</name>
</gene>
<dbReference type="VEuPathDB" id="AmoebaDB:ACA1_364390"/>
<dbReference type="AlphaFoldDB" id="L8GLJ9"/>
<feature type="non-terminal residue" evidence="6">
    <location>
        <position position="1"/>
    </location>
</feature>
<proteinExistence type="inferred from homology"/>
<dbReference type="EMBL" id="KB008073">
    <property type="protein sequence ID" value="ELR13912.1"/>
    <property type="molecule type" value="Genomic_DNA"/>
</dbReference>
<evidence type="ECO:0000256" key="4">
    <source>
        <dbReference type="RuleBase" id="RU000575"/>
    </source>
</evidence>
<dbReference type="InterPro" id="IPR008991">
    <property type="entry name" value="Translation_prot_SH3-like_sf"/>
</dbReference>
<dbReference type="OMA" id="KMLNYNH"/>
<keyword evidence="2 4" id="KW-0689">Ribosomal protein</keyword>
<evidence type="ECO:0000256" key="3">
    <source>
        <dbReference type="ARBA" id="ARBA00023274"/>
    </source>
</evidence>
<organism evidence="6 7">
    <name type="scientific">Acanthamoeba castellanii (strain ATCC 30010 / Neff)</name>
    <dbReference type="NCBI Taxonomy" id="1257118"/>
    <lineage>
        <taxon>Eukaryota</taxon>
        <taxon>Amoebozoa</taxon>
        <taxon>Discosea</taxon>
        <taxon>Longamoebia</taxon>
        <taxon>Centramoebida</taxon>
        <taxon>Acanthamoebidae</taxon>
        <taxon>Acanthamoeba</taxon>
    </lineage>
</organism>
<dbReference type="GO" id="GO:0006412">
    <property type="term" value="P:translation"/>
    <property type="evidence" value="ECO:0007669"/>
    <property type="project" value="InterPro"/>
</dbReference>
<evidence type="ECO:0000256" key="1">
    <source>
        <dbReference type="ARBA" id="ARBA00009124"/>
    </source>
</evidence>
<dbReference type="GO" id="GO:0005840">
    <property type="term" value="C:ribosome"/>
    <property type="evidence" value="ECO:0007669"/>
    <property type="project" value="UniProtKB-KW"/>
</dbReference>
<dbReference type="InterPro" id="IPR038655">
    <property type="entry name" value="Ribosomal_eL27_sf"/>
</dbReference>
<comment type="similarity">
    <text evidence="1 4">Belongs to the eukaryotic ribosomal protein eL27 family.</text>
</comment>
<dbReference type="CDD" id="cd06090">
    <property type="entry name" value="KOW_RPL27"/>
    <property type="match status" value="1"/>
</dbReference>
<dbReference type="GeneID" id="14914529"/>
<dbReference type="InterPro" id="IPR005824">
    <property type="entry name" value="KOW"/>
</dbReference>
<dbReference type="Pfam" id="PF01777">
    <property type="entry name" value="Ribosomal_L27e"/>
    <property type="match status" value="1"/>
</dbReference>
<reference evidence="6 7" key="1">
    <citation type="journal article" date="2013" name="Genome Biol.">
        <title>Genome of Acanthamoeba castellanii highlights extensive lateral gene transfer and early evolution of tyrosine kinase signaling.</title>
        <authorList>
            <person name="Clarke M."/>
            <person name="Lohan A.J."/>
            <person name="Liu B."/>
            <person name="Lagkouvardos I."/>
            <person name="Roy S."/>
            <person name="Zafar N."/>
            <person name="Bertelli C."/>
            <person name="Schilde C."/>
            <person name="Kianianmomeni A."/>
            <person name="Burglin T.R."/>
            <person name="Frech C."/>
            <person name="Turcotte B."/>
            <person name="Kopec K.O."/>
            <person name="Synnott J.M."/>
            <person name="Choo C."/>
            <person name="Paponov I."/>
            <person name="Finkler A."/>
            <person name="Soon Heng Tan C."/>
            <person name="Hutchins A.P."/>
            <person name="Weinmeier T."/>
            <person name="Rattei T."/>
            <person name="Chu J.S."/>
            <person name="Gimenez G."/>
            <person name="Irimia M."/>
            <person name="Rigden D.J."/>
            <person name="Fitzpatrick D.A."/>
            <person name="Lorenzo-Morales J."/>
            <person name="Bateman A."/>
            <person name="Chiu C.H."/>
            <person name="Tang P."/>
            <person name="Hegemann P."/>
            <person name="Fromm H."/>
            <person name="Raoult D."/>
            <person name="Greub G."/>
            <person name="Miranda-Saavedra D."/>
            <person name="Chen N."/>
            <person name="Nash P."/>
            <person name="Ginger M.L."/>
            <person name="Horn M."/>
            <person name="Schaap P."/>
            <person name="Caler L."/>
            <person name="Loftus B."/>
        </authorList>
    </citation>
    <scope>NUCLEOTIDE SEQUENCE [LARGE SCALE GENOMIC DNA]</scope>
    <source>
        <strain evidence="6 7">Neff</strain>
    </source>
</reference>
<evidence type="ECO:0000313" key="6">
    <source>
        <dbReference type="EMBL" id="ELR13912.1"/>
    </source>
</evidence>
<dbReference type="GO" id="GO:0003735">
    <property type="term" value="F:structural constituent of ribosome"/>
    <property type="evidence" value="ECO:0007669"/>
    <property type="project" value="InterPro"/>
</dbReference>
<dbReference type="STRING" id="1257118.L8GLJ9"/>
<protein>
    <recommendedName>
        <fullName evidence="4">60S ribosomal protein L27</fullName>
    </recommendedName>
</protein>
<feature type="domain" description="KOW" evidence="5">
    <location>
        <begin position="3"/>
        <end position="23"/>
    </location>
</feature>
<dbReference type="InterPro" id="IPR041991">
    <property type="entry name" value="Ribosomal_eL27_KOW"/>
</dbReference>
<dbReference type="KEGG" id="acan:ACA1_364390"/>
<evidence type="ECO:0000313" key="7">
    <source>
        <dbReference type="Proteomes" id="UP000011083"/>
    </source>
</evidence>
<dbReference type="OrthoDB" id="2365484at2759"/>
<dbReference type="GO" id="GO:1990904">
    <property type="term" value="C:ribonucleoprotein complex"/>
    <property type="evidence" value="ECO:0007669"/>
    <property type="project" value="UniProtKB-KW"/>
</dbReference>